<dbReference type="Proteomes" id="UP001417504">
    <property type="component" value="Unassembled WGS sequence"/>
</dbReference>
<comment type="caution">
    <text evidence="1">The sequence shown here is derived from an EMBL/GenBank/DDBJ whole genome shotgun (WGS) entry which is preliminary data.</text>
</comment>
<name>A0AAP0I823_9MAGN</name>
<dbReference type="EMBL" id="JBBNAE010000007">
    <property type="protein sequence ID" value="KAK9110436.1"/>
    <property type="molecule type" value="Genomic_DNA"/>
</dbReference>
<gene>
    <name evidence="1" type="ORF">Sjap_018496</name>
</gene>
<evidence type="ECO:0000313" key="1">
    <source>
        <dbReference type="EMBL" id="KAK9110436.1"/>
    </source>
</evidence>
<proteinExistence type="predicted"/>
<accession>A0AAP0I823</accession>
<keyword evidence="2" id="KW-1185">Reference proteome</keyword>
<protein>
    <submittedName>
        <fullName evidence="1">Uncharacterized protein</fullName>
    </submittedName>
</protein>
<evidence type="ECO:0000313" key="2">
    <source>
        <dbReference type="Proteomes" id="UP001417504"/>
    </source>
</evidence>
<dbReference type="AlphaFoldDB" id="A0AAP0I823"/>
<organism evidence="1 2">
    <name type="scientific">Stephania japonica</name>
    <dbReference type="NCBI Taxonomy" id="461633"/>
    <lineage>
        <taxon>Eukaryota</taxon>
        <taxon>Viridiplantae</taxon>
        <taxon>Streptophyta</taxon>
        <taxon>Embryophyta</taxon>
        <taxon>Tracheophyta</taxon>
        <taxon>Spermatophyta</taxon>
        <taxon>Magnoliopsida</taxon>
        <taxon>Ranunculales</taxon>
        <taxon>Menispermaceae</taxon>
        <taxon>Menispermoideae</taxon>
        <taxon>Cissampelideae</taxon>
        <taxon>Stephania</taxon>
    </lineage>
</organism>
<reference evidence="1 2" key="1">
    <citation type="submission" date="2024-01" db="EMBL/GenBank/DDBJ databases">
        <title>Genome assemblies of Stephania.</title>
        <authorList>
            <person name="Yang L."/>
        </authorList>
    </citation>
    <scope>NUCLEOTIDE SEQUENCE [LARGE SCALE GENOMIC DNA]</scope>
    <source>
        <strain evidence="1">QJT</strain>
        <tissue evidence="1">Leaf</tissue>
    </source>
</reference>
<sequence>MLTHTMEVPASFDSWSVALGMLVVRSTGSFEAIARRVSVSELSEKNFQRK</sequence>